<evidence type="ECO:0000313" key="2">
    <source>
        <dbReference type="Proteomes" id="UP000308730"/>
    </source>
</evidence>
<reference evidence="1 2" key="1">
    <citation type="submission" date="2019-02" db="EMBL/GenBank/DDBJ databases">
        <title>Genome sequencing of the rare red list fungi Antrodiella citrinella (Flaviporus citrinellus).</title>
        <authorList>
            <person name="Buettner E."/>
            <person name="Kellner H."/>
        </authorList>
    </citation>
    <scope>NUCLEOTIDE SEQUENCE [LARGE SCALE GENOMIC DNA]</scope>
    <source>
        <strain evidence="1 2">DSM 108506</strain>
    </source>
</reference>
<protein>
    <submittedName>
        <fullName evidence="1">Uncharacterized protein</fullName>
    </submittedName>
</protein>
<evidence type="ECO:0000313" key="1">
    <source>
        <dbReference type="EMBL" id="THH27615.1"/>
    </source>
</evidence>
<name>A0A4S4MPG5_9APHY</name>
<proteinExistence type="predicted"/>
<gene>
    <name evidence="1" type="ORF">EUX98_g6576</name>
</gene>
<dbReference type="EMBL" id="SGPM01000238">
    <property type="protein sequence ID" value="THH27615.1"/>
    <property type="molecule type" value="Genomic_DNA"/>
</dbReference>
<comment type="caution">
    <text evidence="1">The sequence shown here is derived from an EMBL/GenBank/DDBJ whole genome shotgun (WGS) entry which is preliminary data.</text>
</comment>
<keyword evidence="2" id="KW-1185">Reference proteome</keyword>
<dbReference type="AlphaFoldDB" id="A0A4S4MPG5"/>
<dbReference type="Gene3D" id="1.25.40.20">
    <property type="entry name" value="Ankyrin repeat-containing domain"/>
    <property type="match status" value="1"/>
</dbReference>
<dbReference type="InterPro" id="IPR036770">
    <property type="entry name" value="Ankyrin_rpt-contain_sf"/>
</dbReference>
<dbReference type="OrthoDB" id="539213at2759"/>
<dbReference type="Proteomes" id="UP000308730">
    <property type="component" value="Unassembled WGS sequence"/>
</dbReference>
<dbReference type="SUPFAM" id="SSF48403">
    <property type="entry name" value="Ankyrin repeat"/>
    <property type="match status" value="1"/>
</dbReference>
<accession>A0A4S4MPG5</accession>
<organism evidence="1 2">
    <name type="scientific">Antrodiella citrinella</name>
    <dbReference type="NCBI Taxonomy" id="2447956"/>
    <lineage>
        <taxon>Eukaryota</taxon>
        <taxon>Fungi</taxon>
        <taxon>Dikarya</taxon>
        <taxon>Basidiomycota</taxon>
        <taxon>Agaricomycotina</taxon>
        <taxon>Agaricomycetes</taxon>
        <taxon>Polyporales</taxon>
        <taxon>Steccherinaceae</taxon>
        <taxon>Antrodiella</taxon>
    </lineage>
</organism>
<sequence length="266" mass="29969">MPTLESLPVELLYEIFIFALNETLPCCSRHVYSVFKYAPLSVQAEYVVLQSLPTDDLASKVLRFPICTLPVLKTILRNPSYAALLSKHSRTKVKLPRWLFQSLAPSPRPRVVGMKKQRPKEPWSSEDAPIPLLRFLLEEPRIPNPDWNHRDGYPLAKAVTAGFIPLVRFLLENGASPACKGGLAVRVAINKKDLGLVKMLIEPDGSVKDADGRKVRRRRIEDRVKVSPEMLKVAVKVDARDIVQYFIKEKGCVPNMQTVLMMTSGL</sequence>